<dbReference type="Proteomes" id="UP001558474">
    <property type="component" value="Unassembled WGS sequence"/>
</dbReference>
<dbReference type="RefSeq" id="WP_368573319.1">
    <property type="nucleotide sequence ID" value="NZ_JBDLOU010000032.1"/>
</dbReference>
<evidence type="ECO:0000313" key="1">
    <source>
        <dbReference type="EMBL" id="MEX3739792.1"/>
    </source>
</evidence>
<protein>
    <submittedName>
        <fullName evidence="1">Uncharacterized protein</fullName>
    </submittedName>
</protein>
<gene>
    <name evidence="1" type="ORF">ABFW12_16310</name>
</gene>
<evidence type="ECO:0000313" key="2">
    <source>
        <dbReference type="Proteomes" id="UP001558474"/>
    </source>
</evidence>
<keyword evidence="2" id="KW-1185">Reference proteome</keyword>
<comment type="caution">
    <text evidence="1">The sequence shown here is derived from an EMBL/GenBank/DDBJ whole genome shotgun (WGS) entry which is preliminary data.</text>
</comment>
<sequence length="157" mass="18119">MSTGRRDKQVLSAREKVLVEGQRDWVKLWEVHRHVAEENLSAGLADVQQKTLELVRTLIDEGEVETGELRDHGARFEPWDIPAQESVQRISAEYVDRFNDRAGWPSTLWLRVTDKGKKLGRSYEPAYRKWLEELHAQGREDQALPLTLEPRGASFEA</sequence>
<name>A0ABV3VEE4_9MYCO</name>
<proteinExistence type="predicted"/>
<organism evidence="1 2">
    <name type="scientific">Mycolicibacterium porcinum</name>
    <dbReference type="NCBI Taxonomy" id="39693"/>
    <lineage>
        <taxon>Bacteria</taxon>
        <taxon>Bacillati</taxon>
        <taxon>Actinomycetota</taxon>
        <taxon>Actinomycetes</taxon>
        <taxon>Mycobacteriales</taxon>
        <taxon>Mycobacteriaceae</taxon>
        <taxon>Mycolicibacterium</taxon>
    </lineage>
</organism>
<reference evidence="1 2" key="1">
    <citation type="submission" date="2024-04" db="EMBL/GenBank/DDBJ databases">
        <title>Genomic Markers of Mycobacteria.</title>
        <authorList>
            <person name="Soliman M.S."/>
            <person name="Elkholy A."/>
            <person name="Soliman N.S."/>
            <person name="Abbas A."/>
            <person name="Khayrat S."/>
            <person name="Shawky S."/>
        </authorList>
    </citation>
    <scope>NUCLEOTIDE SEQUENCE [LARGE SCALE GENOMIC DNA]</scope>
    <source>
        <strain evidence="1 2">Egy-CU-AM5</strain>
    </source>
</reference>
<dbReference type="EMBL" id="JBDLOU010000032">
    <property type="protein sequence ID" value="MEX3739792.1"/>
    <property type="molecule type" value="Genomic_DNA"/>
</dbReference>
<accession>A0ABV3VEE4</accession>